<protein>
    <submittedName>
        <fullName evidence="2">Uncharacterized protein</fullName>
    </submittedName>
</protein>
<feature type="compositionally biased region" description="Low complexity" evidence="1">
    <location>
        <begin position="356"/>
        <end position="372"/>
    </location>
</feature>
<feature type="compositionally biased region" description="Low complexity" evidence="1">
    <location>
        <begin position="296"/>
        <end position="308"/>
    </location>
</feature>
<sequence length="372" mass="40080">MERTAWPSRLVERLAVREAGEAVLVGLRREVAVPVAAAQGERDLVEHRAHGHHGVTGDRPRRAEQHPALVLLGHGHRQPRQRARRRRHPRDVRQRHRLAAAGRDGQHRRRHPLGQVDVTGLPADHEPSAVGVDDRGAQPGVAAHTSAAVRQACSSTAVRSVTPSSRVPSRTSAASRRLRLLAGDQAEPEVAGDGDDEQVLRQHAEHRSERRAADVAGHQVPGQRGRRQGADAEQRVPDDAPVGAEEGAQPRGGEHPPERDLRVRRGQREEQGAERLDDVERQPARPSRCRSTWQVTTAAAPSSTPATATPLPCTAGGMVMAMASSPPSRKSSRVCCTRPRSRNASADSSLGTPRTSRSLSAVAGRVAARVTG</sequence>
<dbReference type="Proteomes" id="UP001157017">
    <property type="component" value="Unassembled WGS sequence"/>
</dbReference>
<feature type="compositionally biased region" description="Polar residues" evidence="1">
    <location>
        <begin position="342"/>
        <end position="355"/>
    </location>
</feature>
<evidence type="ECO:0000313" key="3">
    <source>
        <dbReference type="Proteomes" id="UP001157017"/>
    </source>
</evidence>
<accession>A0ABQ6JNG7</accession>
<feature type="compositionally biased region" description="Basic and acidic residues" evidence="1">
    <location>
        <begin position="228"/>
        <end position="238"/>
    </location>
</feature>
<evidence type="ECO:0000256" key="1">
    <source>
        <dbReference type="SAM" id="MobiDB-lite"/>
    </source>
</evidence>
<feature type="region of interest" description="Disordered" evidence="1">
    <location>
        <begin position="202"/>
        <end position="308"/>
    </location>
</feature>
<gene>
    <name evidence="2" type="ORF">GCM10025868_35500</name>
</gene>
<evidence type="ECO:0000313" key="2">
    <source>
        <dbReference type="EMBL" id="GMA88300.1"/>
    </source>
</evidence>
<name>A0ABQ6JNG7_9ACTN</name>
<feature type="region of interest" description="Disordered" evidence="1">
    <location>
        <begin position="323"/>
        <end position="372"/>
    </location>
</feature>
<organism evidence="2 3">
    <name type="scientific">Angustibacter aerolatus</name>
    <dbReference type="NCBI Taxonomy" id="1162965"/>
    <lineage>
        <taxon>Bacteria</taxon>
        <taxon>Bacillati</taxon>
        <taxon>Actinomycetota</taxon>
        <taxon>Actinomycetes</taxon>
        <taxon>Kineosporiales</taxon>
        <taxon>Kineosporiaceae</taxon>
    </lineage>
</organism>
<feature type="compositionally biased region" description="Basic and acidic residues" evidence="1">
    <location>
        <begin position="252"/>
        <end position="283"/>
    </location>
</feature>
<keyword evidence="3" id="KW-1185">Reference proteome</keyword>
<feature type="compositionally biased region" description="Basic residues" evidence="1">
    <location>
        <begin position="75"/>
        <end position="98"/>
    </location>
</feature>
<feature type="region of interest" description="Disordered" evidence="1">
    <location>
        <begin position="75"/>
        <end position="141"/>
    </location>
</feature>
<feature type="compositionally biased region" description="Basic and acidic residues" evidence="1">
    <location>
        <begin position="123"/>
        <end position="136"/>
    </location>
</feature>
<comment type="caution">
    <text evidence="2">The sequence shown here is derived from an EMBL/GenBank/DDBJ whole genome shotgun (WGS) entry which is preliminary data.</text>
</comment>
<dbReference type="EMBL" id="BSUZ01000001">
    <property type="protein sequence ID" value="GMA88300.1"/>
    <property type="molecule type" value="Genomic_DNA"/>
</dbReference>
<feature type="compositionally biased region" description="Basic and acidic residues" evidence="1">
    <location>
        <begin position="202"/>
        <end position="213"/>
    </location>
</feature>
<proteinExistence type="predicted"/>
<reference evidence="3" key="1">
    <citation type="journal article" date="2019" name="Int. J. Syst. Evol. Microbiol.">
        <title>The Global Catalogue of Microorganisms (GCM) 10K type strain sequencing project: providing services to taxonomists for standard genome sequencing and annotation.</title>
        <authorList>
            <consortium name="The Broad Institute Genomics Platform"/>
            <consortium name="The Broad Institute Genome Sequencing Center for Infectious Disease"/>
            <person name="Wu L."/>
            <person name="Ma J."/>
        </authorList>
    </citation>
    <scope>NUCLEOTIDE SEQUENCE [LARGE SCALE GENOMIC DNA]</scope>
    <source>
        <strain evidence="3">NBRC 108730</strain>
    </source>
</reference>